<accession>A0A6A6BJW2</accession>
<protein>
    <submittedName>
        <fullName evidence="1">Uncharacterized protein</fullName>
    </submittedName>
</protein>
<dbReference type="AlphaFoldDB" id="A0A6A6BJW2"/>
<dbReference type="GeneID" id="54293156"/>
<dbReference type="RefSeq" id="XP_033399385.1">
    <property type="nucleotide sequence ID" value="XM_033535660.1"/>
</dbReference>
<evidence type="ECO:0000313" key="1">
    <source>
        <dbReference type="EMBL" id="KAF2143673.1"/>
    </source>
</evidence>
<sequence length="87" mass="10042">MKNAKAIIIVYLLCFFKGECFEWLYYLPDCVKEGSFSSSALNVIRPMAEPDARCRIRHQVAYLNIYQPPLNGPKATCLRSKLKTLKR</sequence>
<dbReference type="Proteomes" id="UP000799438">
    <property type="component" value="Unassembled WGS sequence"/>
</dbReference>
<evidence type="ECO:0000313" key="2">
    <source>
        <dbReference type="Proteomes" id="UP000799438"/>
    </source>
</evidence>
<organism evidence="1 2">
    <name type="scientific">Aplosporella prunicola CBS 121167</name>
    <dbReference type="NCBI Taxonomy" id="1176127"/>
    <lineage>
        <taxon>Eukaryota</taxon>
        <taxon>Fungi</taxon>
        <taxon>Dikarya</taxon>
        <taxon>Ascomycota</taxon>
        <taxon>Pezizomycotina</taxon>
        <taxon>Dothideomycetes</taxon>
        <taxon>Dothideomycetes incertae sedis</taxon>
        <taxon>Botryosphaeriales</taxon>
        <taxon>Aplosporellaceae</taxon>
        <taxon>Aplosporella</taxon>
    </lineage>
</organism>
<name>A0A6A6BJW2_9PEZI</name>
<gene>
    <name evidence="1" type="ORF">K452DRAFT_160865</name>
</gene>
<proteinExistence type="predicted"/>
<reference evidence="1" key="1">
    <citation type="journal article" date="2020" name="Stud. Mycol.">
        <title>101 Dothideomycetes genomes: a test case for predicting lifestyles and emergence of pathogens.</title>
        <authorList>
            <person name="Haridas S."/>
            <person name="Albert R."/>
            <person name="Binder M."/>
            <person name="Bloem J."/>
            <person name="Labutti K."/>
            <person name="Salamov A."/>
            <person name="Andreopoulos B."/>
            <person name="Baker S."/>
            <person name="Barry K."/>
            <person name="Bills G."/>
            <person name="Bluhm B."/>
            <person name="Cannon C."/>
            <person name="Castanera R."/>
            <person name="Culley D."/>
            <person name="Daum C."/>
            <person name="Ezra D."/>
            <person name="Gonzalez J."/>
            <person name="Henrissat B."/>
            <person name="Kuo A."/>
            <person name="Liang C."/>
            <person name="Lipzen A."/>
            <person name="Lutzoni F."/>
            <person name="Magnuson J."/>
            <person name="Mondo S."/>
            <person name="Nolan M."/>
            <person name="Ohm R."/>
            <person name="Pangilinan J."/>
            <person name="Park H.-J."/>
            <person name="Ramirez L."/>
            <person name="Alfaro M."/>
            <person name="Sun H."/>
            <person name="Tritt A."/>
            <person name="Yoshinaga Y."/>
            <person name="Zwiers L.-H."/>
            <person name="Turgeon B."/>
            <person name="Goodwin S."/>
            <person name="Spatafora J."/>
            <person name="Crous P."/>
            <person name="Grigoriev I."/>
        </authorList>
    </citation>
    <scope>NUCLEOTIDE SEQUENCE</scope>
    <source>
        <strain evidence="1">CBS 121167</strain>
    </source>
</reference>
<keyword evidence="2" id="KW-1185">Reference proteome</keyword>
<dbReference type="EMBL" id="ML995481">
    <property type="protein sequence ID" value="KAF2143673.1"/>
    <property type="molecule type" value="Genomic_DNA"/>
</dbReference>